<evidence type="ECO:0000256" key="4">
    <source>
        <dbReference type="PROSITE-ProRule" id="PRU00169"/>
    </source>
</evidence>
<dbReference type="PANTHER" id="PTHR44591:SF3">
    <property type="entry name" value="RESPONSE REGULATORY DOMAIN-CONTAINING PROTEIN"/>
    <property type="match status" value="1"/>
</dbReference>
<evidence type="ECO:0000256" key="3">
    <source>
        <dbReference type="ARBA" id="ARBA00023163"/>
    </source>
</evidence>
<dbReference type="PANTHER" id="PTHR44591">
    <property type="entry name" value="STRESS RESPONSE REGULATOR PROTEIN 1"/>
    <property type="match status" value="1"/>
</dbReference>
<gene>
    <name evidence="6" type="ORF">CO661_29715</name>
</gene>
<dbReference type="GO" id="GO:0000160">
    <property type="term" value="P:phosphorelay signal transduction system"/>
    <property type="evidence" value="ECO:0007669"/>
    <property type="project" value="InterPro"/>
</dbReference>
<feature type="domain" description="Response regulatory" evidence="5">
    <location>
        <begin position="18"/>
        <end position="132"/>
    </location>
</feature>
<keyword evidence="3" id="KW-0804">Transcription</keyword>
<comment type="caution">
    <text evidence="6">The sequence shown here is derived from an EMBL/GenBank/DDBJ whole genome shotgun (WGS) entry which is preliminary data.</text>
</comment>
<organism evidence="6 7">
    <name type="scientific">Rhizobium fredii</name>
    <name type="common">Sinorhizobium fredii</name>
    <dbReference type="NCBI Taxonomy" id="380"/>
    <lineage>
        <taxon>Bacteria</taxon>
        <taxon>Pseudomonadati</taxon>
        <taxon>Pseudomonadota</taxon>
        <taxon>Alphaproteobacteria</taxon>
        <taxon>Hyphomicrobiales</taxon>
        <taxon>Rhizobiaceae</taxon>
        <taxon>Sinorhizobium/Ensifer group</taxon>
        <taxon>Sinorhizobium</taxon>
    </lineage>
</organism>
<dbReference type="RefSeq" id="WP_042778483.1">
    <property type="nucleotide sequence ID" value="NZ_NWTC01000034.1"/>
</dbReference>
<dbReference type="Pfam" id="PF00072">
    <property type="entry name" value="Response_reg"/>
    <property type="match status" value="1"/>
</dbReference>
<evidence type="ECO:0000256" key="1">
    <source>
        <dbReference type="ARBA" id="ARBA00022553"/>
    </source>
</evidence>
<dbReference type="InterPro" id="IPR050595">
    <property type="entry name" value="Bact_response_regulator"/>
</dbReference>
<dbReference type="EMBL" id="NWTC01000034">
    <property type="protein sequence ID" value="PDT44365.1"/>
    <property type="molecule type" value="Genomic_DNA"/>
</dbReference>
<feature type="modified residue" description="4-aspartylphosphate" evidence="4">
    <location>
        <position position="67"/>
    </location>
</feature>
<keyword evidence="1 4" id="KW-0597">Phosphoprotein</keyword>
<evidence type="ECO:0000313" key="7">
    <source>
        <dbReference type="Proteomes" id="UP000220353"/>
    </source>
</evidence>
<proteinExistence type="predicted"/>
<evidence type="ECO:0000313" key="6">
    <source>
        <dbReference type="EMBL" id="PDT44365.1"/>
    </source>
</evidence>
<sequence>MLFALAPERRQLESPPRTVAVVEDDPSMRRSVERLLNANGFATEGHSSAEAFLSRANASRIGCVVLDIHLGGMSGVELWHRLKASGVNLSVIFITAVEDEALELEAVKAGCVAYLHKPFPAESLISAVNRALTASPGD</sequence>
<dbReference type="AlphaFoldDB" id="A0A2A6LPR9"/>
<evidence type="ECO:0000256" key="2">
    <source>
        <dbReference type="ARBA" id="ARBA00023015"/>
    </source>
</evidence>
<dbReference type="InterPro" id="IPR011006">
    <property type="entry name" value="CheY-like_superfamily"/>
</dbReference>
<accession>A0A2A6LPR9</accession>
<reference evidence="6 7" key="1">
    <citation type="submission" date="2017-09" db="EMBL/GenBank/DDBJ databases">
        <title>Comparative genomics of rhizobia isolated from Phaseolus vulgaris in China.</title>
        <authorList>
            <person name="Tong W."/>
        </authorList>
    </citation>
    <scope>NUCLEOTIDE SEQUENCE [LARGE SCALE GENOMIC DNA]</scope>
    <source>
        <strain evidence="6 7">PCH1</strain>
    </source>
</reference>
<dbReference type="Gene3D" id="3.40.50.2300">
    <property type="match status" value="1"/>
</dbReference>
<evidence type="ECO:0000259" key="5">
    <source>
        <dbReference type="PROSITE" id="PS50110"/>
    </source>
</evidence>
<dbReference type="PROSITE" id="PS50110">
    <property type="entry name" value="RESPONSE_REGULATORY"/>
    <property type="match status" value="1"/>
</dbReference>
<dbReference type="InterPro" id="IPR001789">
    <property type="entry name" value="Sig_transdc_resp-reg_receiver"/>
</dbReference>
<dbReference type="SMART" id="SM00448">
    <property type="entry name" value="REC"/>
    <property type="match status" value="1"/>
</dbReference>
<keyword evidence="2" id="KW-0805">Transcription regulation</keyword>
<dbReference type="SUPFAM" id="SSF52172">
    <property type="entry name" value="CheY-like"/>
    <property type="match status" value="1"/>
</dbReference>
<protein>
    <submittedName>
        <fullName evidence="6">Response regulator</fullName>
    </submittedName>
</protein>
<name>A0A2A6LPR9_RHIFR</name>
<dbReference type="Proteomes" id="UP000220353">
    <property type="component" value="Unassembled WGS sequence"/>
</dbReference>